<dbReference type="SMART" id="SM00318">
    <property type="entry name" value="SNc"/>
    <property type="match status" value="1"/>
</dbReference>
<dbReference type="InterPro" id="IPR035437">
    <property type="entry name" value="SNase_OB-fold_sf"/>
</dbReference>
<protein>
    <recommendedName>
        <fullName evidence="1">TNase-like domain-containing protein</fullName>
    </recommendedName>
</protein>
<proteinExistence type="predicted"/>
<sequence>MSATPVLSKEFEVQGTFLRVRKERVVDGDTIRVYLPNSSKAESLRILNLDTEESFKFSSKPVTPWGKAAKSYAVSFFKGQTEVIIEFPGIESVEESLEKYRGTFGRLLVWVHRLDGVDLTERMIRLGYSPYYNKYGNAEFDSHRQRYTLAERAAQMENRGVWDQEGVNGRVIRNYPALCTWWNLRAGIIDRYRAARKSGAVVYNTRKDFAKLSKLAETGATATVFTEIRDLRKARGESAGVGAVASIGTNDRPFEIQIPDIDAGNGAKTLELIRARYIGSERSPNRGYCYVKG</sequence>
<name>A0A2V3IV69_9FLOR</name>
<dbReference type="SUPFAM" id="SSF50199">
    <property type="entry name" value="Staphylococcal nuclease"/>
    <property type="match status" value="1"/>
</dbReference>
<gene>
    <name evidence="2" type="ORF">BWQ96_04197</name>
</gene>
<comment type="caution">
    <text evidence="2">The sequence shown here is derived from an EMBL/GenBank/DDBJ whole genome shotgun (WGS) entry which is preliminary data.</text>
</comment>
<keyword evidence="3" id="KW-1185">Reference proteome</keyword>
<dbReference type="Proteomes" id="UP000247409">
    <property type="component" value="Unassembled WGS sequence"/>
</dbReference>
<evidence type="ECO:0000259" key="1">
    <source>
        <dbReference type="PROSITE" id="PS50830"/>
    </source>
</evidence>
<reference evidence="2 3" key="1">
    <citation type="journal article" date="2018" name="Mol. Biol. Evol.">
        <title>Analysis of the draft genome of the red seaweed Gracilariopsis chorda provides insights into genome size evolution in Rhodophyta.</title>
        <authorList>
            <person name="Lee J."/>
            <person name="Yang E.C."/>
            <person name="Graf L."/>
            <person name="Yang J.H."/>
            <person name="Qiu H."/>
            <person name="Zel Zion U."/>
            <person name="Chan C.X."/>
            <person name="Stephens T.G."/>
            <person name="Weber A.P.M."/>
            <person name="Boo G.H."/>
            <person name="Boo S.M."/>
            <person name="Kim K.M."/>
            <person name="Shin Y."/>
            <person name="Jung M."/>
            <person name="Lee S.J."/>
            <person name="Yim H.S."/>
            <person name="Lee J.H."/>
            <person name="Bhattacharya D."/>
            <person name="Yoon H.S."/>
        </authorList>
    </citation>
    <scope>NUCLEOTIDE SEQUENCE [LARGE SCALE GENOMIC DNA]</scope>
    <source>
        <strain evidence="2 3">SKKU-2015</strain>
        <tissue evidence="2">Whole body</tissue>
    </source>
</reference>
<dbReference type="InterPro" id="IPR016071">
    <property type="entry name" value="Staphylococal_nuclease_OB-fold"/>
</dbReference>
<dbReference type="EMBL" id="NBIV01000046">
    <property type="protein sequence ID" value="PXF46022.1"/>
    <property type="molecule type" value="Genomic_DNA"/>
</dbReference>
<dbReference type="Gene3D" id="2.40.50.90">
    <property type="match status" value="1"/>
</dbReference>
<dbReference type="AlphaFoldDB" id="A0A2V3IV69"/>
<feature type="domain" description="TNase-like" evidence="1">
    <location>
        <begin position="16"/>
        <end position="164"/>
    </location>
</feature>
<accession>A0A2V3IV69</accession>
<evidence type="ECO:0000313" key="2">
    <source>
        <dbReference type="EMBL" id="PXF46022.1"/>
    </source>
</evidence>
<dbReference type="Pfam" id="PF00565">
    <property type="entry name" value="SNase"/>
    <property type="match status" value="1"/>
</dbReference>
<organism evidence="2 3">
    <name type="scientific">Gracilariopsis chorda</name>
    <dbReference type="NCBI Taxonomy" id="448386"/>
    <lineage>
        <taxon>Eukaryota</taxon>
        <taxon>Rhodophyta</taxon>
        <taxon>Florideophyceae</taxon>
        <taxon>Rhodymeniophycidae</taxon>
        <taxon>Gracilariales</taxon>
        <taxon>Gracilariaceae</taxon>
        <taxon>Gracilariopsis</taxon>
    </lineage>
</organism>
<dbReference type="OrthoDB" id="2580841at2759"/>
<dbReference type="PROSITE" id="PS50830">
    <property type="entry name" value="TNASE_3"/>
    <property type="match status" value="1"/>
</dbReference>
<evidence type="ECO:0000313" key="3">
    <source>
        <dbReference type="Proteomes" id="UP000247409"/>
    </source>
</evidence>